<dbReference type="RefSeq" id="XP_034249832.1">
    <property type="nucleotide sequence ID" value="XM_034393941.1"/>
</dbReference>
<dbReference type="Proteomes" id="UP000515158">
    <property type="component" value="Unplaced"/>
</dbReference>
<sequence length="110" mass="11551">MARVSLAIVFVALVALSAAFDVPKFTSRLGKVSYAQVALARVKAALKDIQALPPKAQTLLDECLQSSALNAADMASTVRGFFNEVAGCINVYSDVPASVQTCLSKMSKGL</sequence>
<proteinExistence type="predicted"/>
<keyword evidence="1" id="KW-0732">Signal</keyword>
<organism evidence="3">
    <name type="scientific">Thrips palmi</name>
    <name type="common">Melon thrips</name>
    <dbReference type="NCBI Taxonomy" id="161013"/>
    <lineage>
        <taxon>Eukaryota</taxon>
        <taxon>Metazoa</taxon>
        <taxon>Ecdysozoa</taxon>
        <taxon>Arthropoda</taxon>
        <taxon>Hexapoda</taxon>
        <taxon>Insecta</taxon>
        <taxon>Pterygota</taxon>
        <taxon>Neoptera</taxon>
        <taxon>Paraneoptera</taxon>
        <taxon>Thysanoptera</taxon>
        <taxon>Terebrantia</taxon>
        <taxon>Thripoidea</taxon>
        <taxon>Thripidae</taxon>
        <taxon>Thrips</taxon>
    </lineage>
</organism>
<keyword evidence="2" id="KW-1185">Reference proteome</keyword>
<protein>
    <submittedName>
        <fullName evidence="3">Uncharacterized protein LOC117650482</fullName>
    </submittedName>
</protein>
<dbReference type="OrthoDB" id="8225145at2759"/>
<evidence type="ECO:0000313" key="3">
    <source>
        <dbReference type="RefSeq" id="XP_034249832.1"/>
    </source>
</evidence>
<accession>A0A6P8ZWS2</accession>
<name>A0A6P8ZWS2_THRPL</name>
<dbReference type="AlphaFoldDB" id="A0A6P8ZWS2"/>
<evidence type="ECO:0000313" key="2">
    <source>
        <dbReference type="Proteomes" id="UP000515158"/>
    </source>
</evidence>
<feature type="chain" id="PRO_5028385332" evidence="1">
    <location>
        <begin position="20"/>
        <end position="110"/>
    </location>
</feature>
<reference evidence="3" key="1">
    <citation type="submission" date="2025-08" db="UniProtKB">
        <authorList>
            <consortium name="RefSeq"/>
        </authorList>
    </citation>
    <scope>IDENTIFICATION</scope>
    <source>
        <tissue evidence="3">Total insect</tissue>
    </source>
</reference>
<gene>
    <name evidence="3" type="primary">LOC117650482</name>
</gene>
<dbReference type="InParanoid" id="A0A6P8ZWS2"/>
<dbReference type="GeneID" id="117650482"/>
<evidence type="ECO:0000256" key="1">
    <source>
        <dbReference type="SAM" id="SignalP"/>
    </source>
</evidence>
<feature type="signal peptide" evidence="1">
    <location>
        <begin position="1"/>
        <end position="19"/>
    </location>
</feature>
<dbReference type="KEGG" id="tpal:117650482"/>